<dbReference type="PROSITE" id="PS50109">
    <property type="entry name" value="HIS_KIN"/>
    <property type="match status" value="1"/>
</dbReference>
<feature type="transmembrane region" description="Helical" evidence="9">
    <location>
        <begin position="172"/>
        <end position="193"/>
    </location>
</feature>
<reference evidence="11 12" key="1">
    <citation type="submission" date="2018-04" db="EMBL/GenBank/DDBJ databases">
        <title>Genome of Nocardioides gansuensis WSJ-1.</title>
        <authorList>
            <person name="Wu S."/>
            <person name="Wang G."/>
        </authorList>
    </citation>
    <scope>NUCLEOTIDE SEQUENCE [LARGE SCALE GENOMIC DNA]</scope>
    <source>
        <strain evidence="11 12">WSJ-1</strain>
    </source>
</reference>
<dbReference type="PANTHER" id="PTHR44936:SF10">
    <property type="entry name" value="SENSOR PROTEIN RSTB"/>
    <property type="match status" value="1"/>
</dbReference>
<evidence type="ECO:0000256" key="9">
    <source>
        <dbReference type="SAM" id="Phobius"/>
    </source>
</evidence>
<keyword evidence="4" id="KW-0547">Nucleotide-binding</keyword>
<feature type="transmembrane region" description="Helical" evidence="9">
    <location>
        <begin position="55"/>
        <end position="72"/>
    </location>
</feature>
<keyword evidence="3" id="KW-0808">Transferase</keyword>
<keyword evidence="7" id="KW-0902">Two-component regulatory system</keyword>
<keyword evidence="9" id="KW-1133">Transmembrane helix</keyword>
<feature type="domain" description="Histidine kinase" evidence="10">
    <location>
        <begin position="223"/>
        <end position="417"/>
    </location>
</feature>
<evidence type="ECO:0000256" key="6">
    <source>
        <dbReference type="ARBA" id="ARBA00022840"/>
    </source>
</evidence>
<accession>A0A2T8F7R1</accession>
<evidence type="ECO:0000259" key="10">
    <source>
        <dbReference type="PROSITE" id="PS50109"/>
    </source>
</evidence>
<evidence type="ECO:0000313" key="11">
    <source>
        <dbReference type="EMBL" id="PVG81729.1"/>
    </source>
</evidence>
<dbReference type="EMBL" id="QDGZ01000007">
    <property type="protein sequence ID" value="PVG81729.1"/>
    <property type="molecule type" value="Genomic_DNA"/>
</dbReference>
<dbReference type="RefSeq" id="WP_116573494.1">
    <property type="nucleotide sequence ID" value="NZ_QDGZ01000007.1"/>
</dbReference>
<organism evidence="11 12">
    <name type="scientific">Nocardioides gansuensis</name>
    <dbReference type="NCBI Taxonomy" id="2138300"/>
    <lineage>
        <taxon>Bacteria</taxon>
        <taxon>Bacillati</taxon>
        <taxon>Actinomycetota</taxon>
        <taxon>Actinomycetes</taxon>
        <taxon>Propionibacteriales</taxon>
        <taxon>Nocardioidaceae</taxon>
        <taxon>Nocardioides</taxon>
    </lineage>
</organism>
<feature type="transmembrane region" description="Helical" evidence="9">
    <location>
        <begin position="116"/>
        <end position="134"/>
    </location>
</feature>
<evidence type="ECO:0000256" key="2">
    <source>
        <dbReference type="ARBA" id="ARBA00012438"/>
    </source>
</evidence>
<dbReference type="PANTHER" id="PTHR44936">
    <property type="entry name" value="SENSOR PROTEIN CREC"/>
    <property type="match status" value="1"/>
</dbReference>
<dbReference type="InterPro" id="IPR036890">
    <property type="entry name" value="HATPase_C_sf"/>
</dbReference>
<proteinExistence type="predicted"/>
<evidence type="ECO:0000313" key="12">
    <source>
        <dbReference type="Proteomes" id="UP000246018"/>
    </source>
</evidence>
<feature type="transmembrane region" description="Helical" evidence="9">
    <location>
        <begin position="84"/>
        <end position="104"/>
    </location>
</feature>
<comment type="catalytic activity">
    <reaction evidence="1">
        <text>ATP + protein L-histidine = ADP + protein N-phospho-L-histidine.</text>
        <dbReference type="EC" id="2.7.13.3"/>
    </reaction>
</comment>
<evidence type="ECO:0000256" key="1">
    <source>
        <dbReference type="ARBA" id="ARBA00000085"/>
    </source>
</evidence>
<dbReference type="InterPro" id="IPR050980">
    <property type="entry name" value="2C_sensor_his_kinase"/>
</dbReference>
<keyword evidence="9" id="KW-0472">Membrane</keyword>
<evidence type="ECO:0000256" key="7">
    <source>
        <dbReference type="ARBA" id="ARBA00023012"/>
    </source>
</evidence>
<sequence length="428" mass="46733">MLFLASLVFYFFWRVQPTSARAWTVGAAILLATQVLARAGIDSATQGDPLTRGEWRGVLDLATCAVTMALLIAASRTRFTPDPLLLGVGLGVLLSAGRVIGLFVSGPHNMSEIEAISMAAVVLLGYVVLGREMWRDAGLPRASRARLSAATVLIGIGHVTSVWTAQSWLPDAALNLAITAVAFLWLHSALLLLGRAFEDQRDHYARLERDLDRTESDARHSRELLHEVRSMVAGIACATRLLHDHDIHDTVRLRLELTLRAELARLERLLSERHSAESAVDLDRTLDVVFEAHRARGRMIEWQPSGAHVRCRPDDVAEVMDILLDNAATHGQGSASRIEVSPGDDEVRITVTDHGPGVPDEVRDHLFDWGVRGSRSPGEGIGLHRARQLLAEQGGQLTLAHAEPDGSSFVIRLPAARTPEDDDDPAGR</sequence>
<dbReference type="SUPFAM" id="SSF55874">
    <property type="entry name" value="ATPase domain of HSP90 chaperone/DNA topoisomerase II/histidine kinase"/>
    <property type="match status" value="1"/>
</dbReference>
<feature type="coiled-coil region" evidence="8">
    <location>
        <begin position="197"/>
        <end position="224"/>
    </location>
</feature>
<dbReference type="InterPro" id="IPR005467">
    <property type="entry name" value="His_kinase_dom"/>
</dbReference>
<keyword evidence="5" id="KW-0418">Kinase</keyword>
<dbReference type="GO" id="GO:0005886">
    <property type="term" value="C:plasma membrane"/>
    <property type="evidence" value="ECO:0007669"/>
    <property type="project" value="TreeGrafter"/>
</dbReference>
<dbReference type="InterPro" id="IPR003594">
    <property type="entry name" value="HATPase_dom"/>
</dbReference>
<gene>
    <name evidence="11" type="ORF">DDE18_17290</name>
</gene>
<keyword evidence="12" id="KW-1185">Reference proteome</keyword>
<dbReference type="PRINTS" id="PR00344">
    <property type="entry name" value="BCTRLSENSOR"/>
</dbReference>
<dbReference type="OrthoDB" id="5195045at2"/>
<evidence type="ECO:0000256" key="5">
    <source>
        <dbReference type="ARBA" id="ARBA00022777"/>
    </source>
</evidence>
<dbReference type="InterPro" id="IPR004358">
    <property type="entry name" value="Sig_transdc_His_kin-like_C"/>
</dbReference>
<dbReference type="Pfam" id="PF02518">
    <property type="entry name" value="HATPase_c"/>
    <property type="match status" value="1"/>
</dbReference>
<keyword evidence="6" id="KW-0067">ATP-binding</keyword>
<protein>
    <recommendedName>
        <fullName evidence="2">histidine kinase</fullName>
        <ecNumber evidence="2">2.7.13.3</ecNumber>
    </recommendedName>
</protein>
<keyword evidence="8" id="KW-0175">Coiled coil</keyword>
<evidence type="ECO:0000256" key="8">
    <source>
        <dbReference type="SAM" id="Coils"/>
    </source>
</evidence>
<dbReference type="Proteomes" id="UP000246018">
    <property type="component" value="Unassembled WGS sequence"/>
</dbReference>
<keyword evidence="9" id="KW-0812">Transmembrane</keyword>
<dbReference type="GO" id="GO:0005524">
    <property type="term" value="F:ATP binding"/>
    <property type="evidence" value="ECO:0007669"/>
    <property type="project" value="UniProtKB-KW"/>
</dbReference>
<dbReference type="GO" id="GO:0000155">
    <property type="term" value="F:phosphorelay sensor kinase activity"/>
    <property type="evidence" value="ECO:0007669"/>
    <property type="project" value="TreeGrafter"/>
</dbReference>
<dbReference type="Gene3D" id="3.30.565.10">
    <property type="entry name" value="Histidine kinase-like ATPase, C-terminal domain"/>
    <property type="match status" value="1"/>
</dbReference>
<evidence type="ECO:0000256" key="4">
    <source>
        <dbReference type="ARBA" id="ARBA00022741"/>
    </source>
</evidence>
<evidence type="ECO:0000256" key="3">
    <source>
        <dbReference type="ARBA" id="ARBA00022679"/>
    </source>
</evidence>
<dbReference type="SMART" id="SM00387">
    <property type="entry name" value="HATPase_c"/>
    <property type="match status" value="1"/>
</dbReference>
<dbReference type="AlphaFoldDB" id="A0A2T8F7R1"/>
<name>A0A2T8F7R1_9ACTN</name>
<comment type="caution">
    <text evidence="11">The sequence shown here is derived from an EMBL/GenBank/DDBJ whole genome shotgun (WGS) entry which is preliminary data.</text>
</comment>
<dbReference type="EC" id="2.7.13.3" evidence="2"/>